<dbReference type="Proteomes" id="UP000247565">
    <property type="component" value="Unassembled WGS sequence"/>
</dbReference>
<keyword evidence="1 3" id="KW-0489">Methyltransferase</keyword>
<evidence type="ECO:0000313" key="3">
    <source>
        <dbReference type="EMBL" id="PXZ00205.1"/>
    </source>
</evidence>
<dbReference type="CDD" id="cd02440">
    <property type="entry name" value="AdoMet_MTases"/>
    <property type="match status" value="1"/>
</dbReference>
<accession>A0A318MWC5</accession>
<keyword evidence="2 3" id="KW-0808">Transferase</keyword>
<name>A0A318MWC5_9PROT</name>
<dbReference type="SUPFAM" id="SSF53335">
    <property type="entry name" value="S-adenosyl-L-methionine-dependent methyltransferases"/>
    <property type="match status" value="1"/>
</dbReference>
<dbReference type="PANTHER" id="PTHR43542">
    <property type="entry name" value="METHYLTRANSFERASE"/>
    <property type="match status" value="1"/>
</dbReference>
<proteinExistence type="predicted"/>
<sequence length="185" mass="21380">MRIIAGKYKGTHLYPPAGLETRPTADRVRQTLFDMLIHAEWGGQYFLQDSLVLDAFAGTGALGIEALSRGARKGFFCEKNKSTRQVLEKNLTRCHCHLNSVIYSDYQALPITEHPCNLVFLDPPYRKNLIPYTLQTLENKNWLSTRSIIITEIAQDENLMLNDNYHMLAERNFKNTCLKFWVKRK</sequence>
<dbReference type="AlphaFoldDB" id="A0A318MWC5"/>
<dbReference type="OrthoDB" id="9803017at2"/>
<protein>
    <submittedName>
        <fullName evidence="3">16S rRNA (Guanine(966)-N(2))-methyltransferase RsmD</fullName>
    </submittedName>
</protein>
<dbReference type="GO" id="GO:0031167">
    <property type="term" value="P:rRNA methylation"/>
    <property type="evidence" value="ECO:0007669"/>
    <property type="project" value="InterPro"/>
</dbReference>
<evidence type="ECO:0000256" key="2">
    <source>
        <dbReference type="ARBA" id="ARBA00022679"/>
    </source>
</evidence>
<organism evidence="3 4">
    <name type="scientific">Commensalibacter melissae</name>
    <dbReference type="NCBI Taxonomy" id="2070537"/>
    <lineage>
        <taxon>Bacteria</taxon>
        <taxon>Pseudomonadati</taxon>
        <taxon>Pseudomonadota</taxon>
        <taxon>Alphaproteobacteria</taxon>
        <taxon>Acetobacterales</taxon>
        <taxon>Acetobacteraceae</taxon>
    </lineage>
</organism>
<dbReference type="InterPro" id="IPR004398">
    <property type="entry name" value="RNA_MeTrfase_RsmD"/>
</dbReference>
<dbReference type="PIRSF" id="PIRSF004553">
    <property type="entry name" value="CHP00095"/>
    <property type="match status" value="1"/>
</dbReference>
<keyword evidence="4" id="KW-1185">Reference proteome</keyword>
<dbReference type="Gene3D" id="3.40.50.150">
    <property type="entry name" value="Vaccinia Virus protein VP39"/>
    <property type="match status" value="1"/>
</dbReference>
<dbReference type="PANTHER" id="PTHR43542:SF1">
    <property type="entry name" value="METHYLTRANSFERASE"/>
    <property type="match status" value="1"/>
</dbReference>
<reference evidence="3 4" key="1">
    <citation type="submission" date="2018-05" db="EMBL/GenBank/DDBJ databases">
        <title>Reference genomes for bee gut microbiota database.</title>
        <authorList>
            <person name="Ellegaard K.M."/>
        </authorList>
    </citation>
    <scope>NUCLEOTIDE SEQUENCE [LARGE SCALE GENOMIC DNA]</scope>
    <source>
        <strain evidence="3 4">ESL0284</strain>
    </source>
</reference>
<gene>
    <name evidence="3" type="primary">rsmD</name>
    <name evidence="3" type="ORF">DK869_06085</name>
</gene>
<evidence type="ECO:0000313" key="4">
    <source>
        <dbReference type="Proteomes" id="UP000247565"/>
    </source>
</evidence>
<dbReference type="EMBL" id="QGLT01000003">
    <property type="protein sequence ID" value="PXZ00205.1"/>
    <property type="molecule type" value="Genomic_DNA"/>
</dbReference>
<evidence type="ECO:0000256" key="1">
    <source>
        <dbReference type="ARBA" id="ARBA00022603"/>
    </source>
</evidence>
<dbReference type="RefSeq" id="WP_110439128.1">
    <property type="nucleotide sequence ID" value="NZ_CP046393.1"/>
</dbReference>
<dbReference type="InterPro" id="IPR029063">
    <property type="entry name" value="SAM-dependent_MTases_sf"/>
</dbReference>
<dbReference type="NCBIfam" id="TIGR00095">
    <property type="entry name" value="16S rRNA (guanine(966)-N(2))-methyltransferase RsmD"/>
    <property type="match status" value="1"/>
</dbReference>
<dbReference type="Pfam" id="PF03602">
    <property type="entry name" value="Cons_hypoth95"/>
    <property type="match status" value="1"/>
</dbReference>
<comment type="caution">
    <text evidence="3">The sequence shown here is derived from an EMBL/GenBank/DDBJ whole genome shotgun (WGS) entry which is preliminary data.</text>
</comment>
<dbReference type="GO" id="GO:0008168">
    <property type="term" value="F:methyltransferase activity"/>
    <property type="evidence" value="ECO:0007669"/>
    <property type="project" value="UniProtKB-KW"/>
</dbReference>